<feature type="transmembrane region" description="Helical" evidence="6">
    <location>
        <begin position="12"/>
        <end position="29"/>
    </location>
</feature>
<evidence type="ECO:0000256" key="2">
    <source>
        <dbReference type="ARBA" id="ARBA00022857"/>
    </source>
</evidence>
<keyword evidence="4" id="KW-0496">Mitochondrion</keyword>
<name>A0A9Q0XGL5_9SAUR</name>
<gene>
    <name evidence="7" type="ORF">JRQ81_006367</name>
</gene>
<comment type="subcellular location">
    <subcellularLocation>
        <location evidence="1">Mitochondrion</location>
    </subcellularLocation>
</comment>
<organism evidence="7 8">
    <name type="scientific">Phrynocephalus forsythii</name>
    <dbReference type="NCBI Taxonomy" id="171643"/>
    <lineage>
        <taxon>Eukaryota</taxon>
        <taxon>Metazoa</taxon>
        <taxon>Chordata</taxon>
        <taxon>Craniata</taxon>
        <taxon>Vertebrata</taxon>
        <taxon>Euteleostomi</taxon>
        <taxon>Lepidosauria</taxon>
        <taxon>Squamata</taxon>
        <taxon>Bifurcata</taxon>
        <taxon>Unidentata</taxon>
        <taxon>Episquamata</taxon>
        <taxon>Toxicofera</taxon>
        <taxon>Iguania</taxon>
        <taxon>Acrodonta</taxon>
        <taxon>Agamidae</taxon>
        <taxon>Agaminae</taxon>
        <taxon>Phrynocephalus</taxon>
    </lineage>
</organism>
<dbReference type="Gene3D" id="3.40.50.720">
    <property type="entry name" value="NAD(P)-binding Rossmann-like Domain"/>
    <property type="match status" value="1"/>
</dbReference>
<dbReference type="PRINTS" id="PR00081">
    <property type="entry name" value="GDHRDH"/>
</dbReference>
<dbReference type="InterPro" id="IPR036291">
    <property type="entry name" value="NAD(P)-bd_dom_sf"/>
</dbReference>
<dbReference type="InterPro" id="IPR002347">
    <property type="entry name" value="SDR_fam"/>
</dbReference>
<accession>A0A9Q0XGL5</accession>
<dbReference type="SUPFAM" id="SSF51735">
    <property type="entry name" value="NAD(P)-binding Rossmann-fold domains"/>
    <property type="match status" value="1"/>
</dbReference>
<dbReference type="PANTHER" id="PTHR44889:SF1">
    <property type="entry name" value="INACTIVE HYDROXYSTEROID DEHYDROGENASE-LIKE PROTEIN 1"/>
    <property type="match status" value="1"/>
</dbReference>
<evidence type="ECO:0000256" key="3">
    <source>
        <dbReference type="ARBA" id="ARBA00023002"/>
    </source>
</evidence>
<evidence type="ECO:0000313" key="8">
    <source>
        <dbReference type="Proteomes" id="UP001142489"/>
    </source>
</evidence>
<keyword evidence="8" id="KW-1185">Reference proteome</keyword>
<keyword evidence="2" id="KW-0521">NADP</keyword>
<reference evidence="7" key="1">
    <citation type="journal article" date="2023" name="DNA Res.">
        <title>Chromosome-level genome assembly of Phrynocephalus forsythii using third-generation DNA sequencing and Hi-C analysis.</title>
        <authorList>
            <person name="Qi Y."/>
            <person name="Zhao W."/>
            <person name="Zhao Y."/>
            <person name="Niu C."/>
            <person name="Cao S."/>
            <person name="Zhang Y."/>
        </authorList>
    </citation>
    <scope>NUCLEOTIDE SEQUENCE</scope>
    <source>
        <tissue evidence="7">Muscle</tissue>
    </source>
</reference>
<keyword evidence="6" id="KW-0472">Membrane</keyword>
<dbReference type="GO" id="GO:0016491">
    <property type="term" value="F:oxidoreductase activity"/>
    <property type="evidence" value="ECO:0007669"/>
    <property type="project" value="UniProtKB-KW"/>
</dbReference>
<dbReference type="EMBL" id="JAPFRF010000013">
    <property type="protein sequence ID" value="KAJ7312036.1"/>
    <property type="molecule type" value="Genomic_DNA"/>
</dbReference>
<dbReference type="FunFam" id="3.40.50.720:FF:000137">
    <property type="entry name" value="Hydroxysteroid (17-beta) dehydrogenase 3"/>
    <property type="match status" value="1"/>
</dbReference>
<dbReference type="PRINTS" id="PR00080">
    <property type="entry name" value="SDRFAMILY"/>
</dbReference>
<keyword evidence="6" id="KW-0812">Transmembrane</keyword>
<keyword evidence="3" id="KW-0560">Oxidoreductase</keyword>
<dbReference type="OrthoDB" id="5545019at2759"/>
<evidence type="ECO:0000256" key="4">
    <source>
        <dbReference type="ARBA" id="ARBA00023128"/>
    </source>
</evidence>
<dbReference type="InterPro" id="IPR020904">
    <property type="entry name" value="Sc_DH/Rdtase_CS"/>
</dbReference>
<dbReference type="Proteomes" id="UP001142489">
    <property type="component" value="Unassembled WGS sequence"/>
</dbReference>
<dbReference type="Pfam" id="PF00106">
    <property type="entry name" value="adh_short"/>
    <property type="match status" value="1"/>
</dbReference>
<dbReference type="InterPro" id="IPR052149">
    <property type="entry name" value="17-beta-HSD3-like"/>
</dbReference>
<dbReference type="PANTHER" id="PTHR44889">
    <property type="entry name" value="INACTIVE HYDROXYSTEROID DEHYDROGENASE-LIKE PROTEIN 1"/>
    <property type="match status" value="1"/>
</dbReference>
<dbReference type="PROSITE" id="PS00061">
    <property type="entry name" value="ADH_SHORT"/>
    <property type="match status" value="1"/>
</dbReference>
<evidence type="ECO:0008006" key="9">
    <source>
        <dbReference type="Google" id="ProtNLM"/>
    </source>
</evidence>
<dbReference type="CDD" id="cd05356">
    <property type="entry name" value="17beta-HSD1_like_SDR_c"/>
    <property type="match status" value="1"/>
</dbReference>
<dbReference type="GO" id="GO:0005739">
    <property type="term" value="C:mitochondrion"/>
    <property type="evidence" value="ECO:0007669"/>
    <property type="project" value="UniProtKB-SubCell"/>
</dbReference>
<proteinExistence type="inferred from homology"/>
<evidence type="ECO:0000256" key="6">
    <source>
        <dbReference type="SAM" id="Phobius"/>
    </source>
</evidence>
<evidence type="ECO:0000313" key="7">
    <source>
        <dbReference type="EMBL" id="KAJ7312036.1"/>
    </source>
</evidence>
<evidence type="ECO:0000256" key="1">
    <source>
        <dbReference type="ARBA" id="ARBA00004173"/>
    </source>
</evidence>
<sequence length="344" mass="38325">MELGLAWIGDAFGFHLIVMAAVDSFALLLREMGRSCTHYTEILALLGAFYATKTCITVLNETYTLIRVHFISRLFRGADLVQRYGKWAVVTGCTSGVGESYAKELAKRGVSVVLISQNKEKLEAVAKEITESYHVETAIIMANFSQGHKIYPAIEQALKGKEIGILVNSACTFYDHPDGFASLTQEKIWEIIHVNIGAANMMVLLVLPGMIERKKGAIVNVSSAPCIRPSPQITAYSASKAYLDHFSRSLHYEYASQGIFVQSLVPCFIATKTSQDLGLFSKEQLLVPSADTYAHHAIATLGITRRTTGYWPHSIMLLFIQCLPEWLWIRGWSTLGYYPHKKHL</sequence>
<comment type="similarity">
    <text evidence="5">Belongs to the short-chain dehydrogenases/reductases (SDR) family. 17-beta-HSD 3 subfamily.</text>
</comment>
<evidence type="ECO:0000256" key="5">
    <source>
        <dbReference type="ARBA" id="ARBA00038261"/>
    </source>
</evidence>
<keyword evidence="6" id="KW-1133">Transmembrane helix</keyword>
<protein>
    <recommendedName>
        <fullName evidence="9">Inactive hydroxysteroid dehydrogenase-like protein 1</fullName>
    </recommendedName>
</protein>
<dbReference type="AlphaFoldDB" id="A0A9Q0XGL5"/>
<comment type="caution">
    <text evidence="7">The sequence shown here is derived from an EMBL/GenBank/DDBJ whole genome shotgun (WGS) entry which is preliminary data.</text>
</comment>